<name>A0AAV6ZBR7_ENGPU</name>
<keyword evidence="2" id="KW-1185">Reference proteome</keyword>
<gene>
    <name evidence="1" type="ORF">GDO81_023992</name>
</gene>
<reference evidence="1" key="1">
    <citation type="thesis" date="2020" institute="ProQuest LLC" country="789 East Eisenhower Parkway, Ann Arbor, MI, USA">
        <title>Comparative Genomics and Chromosome Evolution.</title>
        <authorList>
            <person name="Mudd A.B."/>
        </authorList>
    </citation>
    <scope>NUCLEOTIDE SEQUENCE</scope>
    <source>
        <strain evidence="1">237g6f4</strain>
        <tissue evidence="1">Blood</tissue>
    </source>
</reference>
<proteinExistence type="predicted"/>
<evidence type="ECO:0000313" key="2">
    <source>
        <dbReference type="Proteomes" id="UP000824782"/>
    </source>
</evidence>
<dbReference type="EMBL" id="WNYA01003011">
    <property type="protein sequence ID" value="KAG8543698.1"/>
    <property type="molecule type" value="Genomic_DNA"/>
</dbReference>
<organism evidence="1 2">
    <name type="scientific">Engystomops pustulosus</name>
    <name type="common">Tungara frog</name>
    <name type="synonym">Physalaemus pustulosus</name>
    <dbReference type="NCBI Taxonomy" id="76066"/>
    <lineage>
        <taxon>Eukaryota</taxon>
        <taxon>Metazoa</taxon>
        <taxon>Chordata</taxon>
        <taxon>Craniata</taxon>
        <taxon>Vertebrata</taxon>
        <taxon>Euteleostomi</taxon>
        <taxon>Amphibia</taxon>
        <taxon>Batrachia</taxon>
        <taxon>Anura</taxon>
        <taxon>Neobatrachia</taxon>
        <taxon>Hyloidea</taxon>
        <taxon>Leptodactylidae</taxon>
        <taxon>Leiuperinae</taxon>
        <taxon>Engystomops</taxon>
    </lineage>
</organism>
<accession>A0AAV6ZBR7</accession>
<comment type="caution">
    <text evidence="1">The sequence shown here is derived from an EMBL/GenBank/DDBJ whole genome shotgun (WGS) entry which is preliminary data.</text>
</comment>
<protein>
    <submittedName>
        <fullName evidence="1">Uncharacterized protein</fullName>
    </submittedName>
</protein>
<dbReference type="Proteomes" id="UP000824782">
    <property type="component" value="Unassembled WGS sequence"/>
</dbReference>
<sequence>MMIMEGLGKIGGDLTPDTCSDQIIKSSTSPCGCVWYCTSLLLSPHCPHLTYIYHFRRDCYTDSGAL</sequence>
<evidence type="ECO:0000313" key="1">
    <source>
        <dbReference type="EMBL" id="KAG8543698.1"/>
    </source>
</evidence>
<dbReference type="AlphaFoldDB" id="A0AAV6ZBR7"/>